<dbReference type="Pfam" id="PF11964">
    <property type="entry name" value="SpoIIAA-like"/>
    <property type="match status" value="1"/>
</dbReference>
<name>K4KMR6_SIMAS</name>
<dbReference type="AlphaFoldDB" id="K4KMR6"/>
<protein>
    <recommendedName>
        <fullName evidence="3">STAS/SEC14 domain-containing protein</fullName>
    </recommendedName>
</protein>
<keyword evidence="2" id="KW-1185">Reference proteome</keyword>
<dbReference type="HOGENOM" id="CLU_2071542_0_0_6"/>
<dbReference type="RefSeq" id="WP_015048464.1">
    <property type="nucleotide sequence ID" value="NC_018868.3"/>
</dbReference>
<evidence type="ECO:0008006" key="3">
    <source>
        <dbReference type="Google" id="ProtNLM"/>
    </source>
</evidence>
<dbReference type="STRING" id="1117647.M5M_15895"/>
<evidence type="ECO:0000313" key="1">
    <source>
        <dbReference type="EMBL" id="AFV00312.1"/>
    </source>
</evidence>
<dbReference type="Gene3D" id="3.40.50.10600">
    <property type="entry name" value="SpoIIaa-like domains"/>
    <property type="match status" value="1"/>
</dbReference>
<reference evidence="1 2" key="1">
    <citation type="journal article" date="2013" name="Genome Announc.">
        <title>Complete genome sequence of Simiduia agarivorans SA1(T), a marine bacterium able to degrade a variety of polysaccharides.</title>
        <authorList>
            <person name="Lin S.Y."/>
            <person name="Shieh W.Y."/>
            <person name="Chen J.S."/>
            <person name="Tang S.L."/>
        </authorList>
    </citation>
    <scope>NUCLEOTIDE SEQUENCE [LARGE SCALE GENOMIC DNA]</scope>
    <source>
        <strain evidence="2">DSM 21679 / JCM 13881 / BCRC 17597 / SA1</strain>
    </source>
</reference>
<organism evidence="1 2">
    <name type="scientific">Simiduia agarivorans (strain DSM 21679 / JCM 13881 / BCRC 17597 / SA1)</name>
    <dbReference type="NCBI Taxonomy" id="1117647"/>
    <lineage>
        <taxon>Bacteria</taxon>
        <taxon>Pseudomonadati</taxon>
        <taxon>Pseudomonadota</taxon>
        <taxon>Gammaproteobacteria</taxon>
        <taxon>Cellvibrionales</taxon>
        <taxon>Cellvibrionaceae</taxon>
        <taxon>Simiduia</taxon>
    </lineage>
</organism>
<gene>
    <name evidence="1" type="ordered locus">M5M_15895</name>
</gene>
<sequence>MARKGFKYEMELTERGLCVQLWAVGRPDDEDFARVAPLLELARKSVDDERIDLCLDVSGCGNAALSVLCMCLASHPYRRVAIVGEGDWHRWCVQTAIPIVSVPLHYFDSKVAAMDWLS</sequence>
<dbReference type="InterPro" id="IPR038396">
    <property type="entry name" value="SpoIIAA-like_sf"/>
</dbReference>
<dbReference type="InterPro" id="IPR036513">
    <property type="entry name" value="STAS_dom_sf"/>
</dbReference>
<dbReference type="InterPro" id="IPR021866">
    <property type="entry name" value="SpoIIAA-like"/>
</dbReference>
<proteinExistence type="predicted"/>
<dbReference type="SUPFAM" id="SSF52091">
    <property type="entry name" value="SpoIIaa-like"/>
    <property type="match status" value="1"/>
</dbReference>
<evidence type="ECO:0000313" key="2">
    <source>
        <dbReference type="Proteomes" id="UP000000466"/>
    </source>
</evidence>
<dbReference type="Proteomes" id="UP000000466">
    <property type="component" value="Chromosome"/>
</dbReference>
<accession>K4KMR6</accession>
<dbReference type="KEGG" id="saga:M5M_15895"/>
<dbReference type="EMBL" id="CP003746">
    <property type="protein sequence ID" value="AFV00312.1"/>
    <property type="molecule type" value="Genomic_DNA"/>
</dbReference>